<keyword evidence="1" id="KW-0732">Signal</keyword>
<keyword evidence="2" id="KW-0614">Plasmid</keyword>
<sequence length="199" mass="21659">MAHFLASTRSYMMMALLSLILLVAPACGPPPAPTPPVSDAVYDPTFTMVYNTIAKRYSVHFDGKLSYHSNQTNCVDEIFTFLNHPLQPATLEVWISDTAGVQPGERFQYNLVFDGVGGGTVESLQLIADNPLGATSKVFDYKYVIQTTAVGTNPPWTHPNFPVEGDYSIVTERALTVSLKFTLRKTVNGATGPACGLPR</sequence>
<dbReference type="KEGG" id="temp:RBB75_20710"/>
<evidence type="ECO:0000313" key="2">
    <source>
        <dbReference type="EMBL" id="XCB28858.1"/>
    </source>
</evidence>
<protein>
    <submittedName>
        <fullName evidence="2">Uncharacterized protein</fullName>
    </submittedName>
</protein>
<dbReference type="RefSeq" id="WP_353070516.1">
    <property type="nucleotide sequence ID" value="NZ_CP132933.1"/>
</dbReference>
<geneLocation type="plasmid" evidence="2">
    <name>unnamed1</name>
</geneLocation>
<organism evidence="2">
    <name type="scientific">Tunturiibacter empetritectus</name>
    <dbReference type="NCBI Taxonomy" id="3069691"/>
    <lineage>
        <taxon>Bacteria</taxon>
        <taxon>Pseudomonadati</taxon>
        <taxon>Acidobacteriota</taxon>
        <taxon>Terriglobia</taxon>
        <taxon>Terriglobales</taxon>
        <taxon>Acidobacteriaceae</taxon>
        <taxon>Tunturiibacter</taxon>
    </lineage>
</organism>
<proteinExistence type="predicted"/>
<dbReference type="AlphaFoldDB" id="A0AAU7ZKI0"/>
<feature type="signal peptide" evidence="1">
    <location>
        <begin position="1"/>
        <end position="28"/>
    </location>
</feature>
<reference evidence="2" key="1">
    <citation type="submission" date="2023-08" db="EMBL/GenBank/DDBJ databases">
        <authorList>
            <person name="Messyasz A."/>
            <person name="Mannisto M.K."/>
            <person name="Kerkhof L.J."/>
            <person name="Haggblom M."/>
        </authorList>
    </citation>
    <scope>NUCLEOTIDE SEQUENCE</scope>
    <source>
        <strain evidence="2">M8UP23</strain>
        <plasmid evidence="2">unnamed1</plasmid>
    </source>
</reference>
<gene>
    <name evidence="2" type="ORF">RBB75_20710</name>
</gene>
<evidence type="ECO:0000256" key="1">
    <source>
        <dbReference type="SAM" id="SignalP"/>
    </source>
</evidence>
<feature type="chain" id="PRO_5043997774" evidence="1">
    <location>
        <begin position="29"/>
        <end position="199"/>
    </location>
</feature>
<reference evidence="2" key="2">
    <citation type="journal article" date="2024" name="Environ. Microbiol.">
        <title>Genome analysis and description of Tunturibacter gen. nov. expands the diversity of Terriglobia in tundra soils.</title>
        <authorList>
            <person name="Messyasz A."/>
            <person name="Mannisto M.K."/>
            <person name="Kerkhof L.J."/>
            <person name="Haggblom M.M."/>
        </authorList>
    </citation>
    <scope>NUCLEOTIDE SEQUENCE</scope>
    <source>
        <strain evidence="2">M8UP23</strain>
    </source>
</reference>
<name>A0AAU7ZKI0_9BACT</name>
<dbReference type="EMBL" id="CP132933">
    <property type="protein sequence ID" value="XCB28858.1"/>
    <property type="molecule type" value="Genomic_DNA"/>
</dbReference>
<accession>A0AAU7ZKI0</accession>